<comment type="caution">
    <text evidence="13">The sequence shown here is derived from an EMBL/GenBank/DDBJ whole genome shotgun (WGS) entry which is preliminary data.</text>
</comment>
<evidence type="ECO:0000256" key="1">
    <source>
        <dbReference type="ARBA" id="ARBA00004123"/>
    </source>
</evidence>
<evidence type="ECO:0000256" key="10">
    <source>
        <dbReference type="SAM" id="Coils"/>
    </source>
</evidence>
<reference evidence="13 14" key="1">
    <citation type="journal article" date="2020" name="Nat. Food">
        <title>A phased Vanilla planifolia genome enables genetic improvement of flavour and production.</title>
        <authorList>
            <person name="Hasing T."/>
            <person name="Tang H."/>
            <person name="Brym M."/>
            <person name="Khazi F."/>
            <person name="Huang T."/>
            <person name="Chambers A.H."/>
        </authorList>
    </citation>
    <scope>NUCLEOTIDE SEQUENCE [LARGE SCALE GENOMIC DNA]</scope>
    <source>
        <tissue evidence="13">Leaf</tissue>
    </source>
</reference>
<dbReference type="GO" id="GO:0005634">
    <property type="term" value="C:nucleus"/>
    <property type="evidence" value="ECO:0007669"/>
    <property type="project" value="UniProtKB-SubCell"/>
</dbReference>
<dbReference type="PANTHER" id="PTHR45714:SF34">
    <property type="entry name" value="HOMEOBOX-LEUCINE ZIPPER PROTEIN HAT9"/>
    <property type="match status" value="1"/>
</dbReference>
<evidence type="ECO:0000313" key="13">
    <source>
        <dbReference type="EMBL" id="KAG0464879.1"/>
    </source>
</evidence>
<dbReference type="GO" id="GO:0043565">
    <property type="term" value="F:sequence-specific DNA binding"/>
    <property type="evidence" value="ECO:0007669"/>
    <property type="project" value="InterPro"/>
</dbReference>
<dbReference type="SMART" id="SM00340">
    <property type="entry name" value="HALZ"/>
    <property type="match status" value="1"/>
</dbReference>
<dbReference type="InterPro" id="IPR003106">
    <property type="entry name" value="Leu_zip_homeo"/>
</dbReference>
<keyword evidence="10" id="KW-0175">Coiled coil</keyword>
<feature type="compositionally biased region" description="Basic and acidic residues" evidence="11">
    <location>
        <begin position="81"/>
        <end position="96"/>
    </location>
</feature>
<evidence type="ECO:0000256" key="11">
    <source>
        <dbReference type="SAM" id="MobiDB-lite"/>
    </source>
</evidence>
<keyword evidence="7 8" id="KW-0539">Nucleus</keyword>
<feature type="compositionally biased region" description="Basic and acidic residues" evidence="11">
    <location>
        <begin position="1"/>
        <end position="10"/>
    </location>
</feature>
<dbReference type="Pfam" id="PF02183">
    <property type="entry name" value="HALZ"/>
    <property type="match status" value="1"/>
</dbReference>
<dbReference type="FunFam" id="1.10.10.60:FF:000192">
    <property type="entry name" value="Homeobox-leucine zipper protein HAT22"/>
    <property type="match status" value="1"/>
</dbReference>
<dbReference type="SUPFAM" id="SSF46689">
    <property type="entry name" value="Homeodomain-like"/>
    <property type="match status" value="1"/>
</dbReference>
<name>A0A835Q891_VANPL</name>
<keyword evidence="3" id="KW-0805">Transcription regulation</keyword>
<dbReference type="Gene3D" id="1.10.10.60">
    <property type="entry name" value="Homeodomain-like"/>
    <property type="match status" value="1"/>
</dbReference>
<keyword evidence="4 8" id="KW-0238">DNA-binding</keyword>
<dbReference type="EMBL" id="JADCNM010000010">
    <property type="protein sequence ID" value="KAG0464879.1"/>
    <property type="molecule type" value="Genomic_DNA"/>
</dbReference>
<evidence type="ECO:0000259" key="12">
    <source>
        <dbReference type="PROSITE" id="PS50071"/>
    </source>
</evidence>
<dbReference type="CDD" id="cd00086">
    <property type="entry name" value="homeodomain"/>
    <property type="match status" value="1"/>
</dbReference>
<dbReference type="InterPro" id="IPR001356">
    <property type="entry name" value="HD"/>
</dbReference>
<dbReference type="OrthoDB" id="6159439at2759"/>
<dbReference type="InterPro" id="IPR009057">
    <property type="entry name" value="Homeodomain-like_sf"/>
</dbReference>
<evidence type="ECO:0000256" key="5">
    <source>
        <dbReference type="ARBA" id="ARBA00023155"/>
    </source>
</evidence>
<comment type="similarity">
    <text evidence="2">Belongs to the HD-ZIP homeobox family. Class II subfamily.</text>
</comment>
<evidence type="ECO:0000256" key="2">
    <source>
        <dbReference type="ARBA" id="ARBA00006074"/>
    </source>
</evidence>
<gene>
    <name evidence="13" type="ORF">HPP92_019043</name>
</gene>
<dbReference type="GO" id="GO:0000981">
    <property type="term" value="F:DNA-binding transcription factor activity, RNA polymerase II-specific"/>
    <property type="evidence" value="ECO:0007669"/>
    <property type="project" value="InterPro"/>
</dbReference>
<dbReference type="SMART" id="SM00389">
    <property type="entry name" value="HOX"/>
    <property type="match status" value="1"/>
</dbReference>
<feature type="coiled-coil region" evidence="10">
    <location>
        <begin position="167"/>
        <end position="197"/>
    </location>
</feature>
<evidence type="ECO:0000256" key="8">
    <source>
        <dbReference type="PROSITE-ProRule" id="PRU00108"/>
    </source>
</evidence>
<feature type="domain" description="Homeobox" evidence="12">
    <location>
        <begin position="101"/>
        <end position="161"/>
    </location>
</feature>
<proteinExistence type="inferred from homology"/>
<evidence type="ECO:0000256" key="4">
    <source>
        <dbReference type="ARBA" id="ARBA00023125"/>
    </source>
</evidence>
<dbReference type="AlphaFoldDB" id="A0A835Q891"/>
<feature type="region of interest" description="Disordered" evidence="11">
    <location>
        <begin position="1"/>
        <end position="110"/>
    </location>
</feature>
<evidence type="ECO:0000256" key="3">
    <source>
        <dbReference type="ARBA" id="ARBA00023015"/>
    </source>
</evidence>
<dbReference type="Proteomes" id="UP000639772">
    <property type="component" value="Chromosome 10"/>
</dbReference>
<evidence type="ECO:0000256" key="7">
    <source>
        <dbReference type="ARBA" id="ARBA00023242"/>
    </source>
</evidence>
<evidence type="ECO:0000313" key="14">
    <source>
        <dbReference type="Proteomes" id="UP000639772"/>
    </source>
</evidence>
<dbReference type="InterPro" id="IPR017970">
    <property type="entry name" value="Homeobox_CS"/>
</dbReference>
<comment type="subcellular location">
    <subcellularLocation>
        <location evidence="1 8 9">Nucleus</location>
    </subcellularLocation>
</comment>
<sequence>MGEAVEDARDATLVLRLGWSVGTSLSIGRHRKRPHSSSTKKEPSEPNRNTLPPGPSLSLGLPLEGRSQPTQHSSFSHRRKMENDTTEAEKPSPRGSDEEEEGGARKKLRLTKEQSALLEDRFKEHSTLNPKLKLALAKQLNLRPRQVEVWFQNRRARTKLKQTEVDCDFLRRCCETLKDENRRLQRELQELRTLKLSAAPVYMQLPAATLAVCPSCEGTLARSGGDSKPVVAMKTLLLRNQGSASHCSAHYGIQS</sequence>
<protein>
    <recommendedName>
        <fullName evidence="12">Homeobox domain-containing protein</fullName>
    </recommendedName>
</protein>
<dbReference type="PROSITE" id="PS00027">
    <property type="entry name" value="HOMEOBOX_1"/>
    <property type="match status" value="1"/>
</dbReference>
<dbReference type="PANTHER" id="PTHR45714">
    <property type="entry name" value="HOMEOBOX-LEUCINE ZIPPER PROTEIN HAT14"/>
    <property type="match status" value="1"/>
</dbReference>
<dbReference type="PROSITE" id="PS50071">
    <property type="entry name" value="HOMEOBOX_2"/>
    <property type="match status" value="1"/>
</dbReference>
<dbReference type="InterPro" id="IPR050762">
    <property type="entry name" value="HD-ZIP_Homeobox_LZ_Class_II"/>
</dbReference>
<evidence type="ECO:0000256" key="6">
    <source>
        <dbReference type="ARBA" id="ARBA00023163"/>
    </source>
</evidence>
<accession>A0A835Q891</accession>
<organism evidence="13 14">
    <name type="scientific">Vanilla planifolia</name>
    <name type="common">Vanilla</name>
    <dbReference type="NCBI Taxonomy" id="51239"/>
    <lineage>
        <taxon>Eukaryota</taxon>
        <taxon>Viridiplantae</taxon>
        <taxon>Streptophyta</taxon>
        <taxon>Embryophyta</taxon>
        <taxon>Tracheophyta</taxon>
        <taxon>Spermatophyta</taxon>
        <taxon>Magnoliopsida</taxon>
        <taxon>Liliopsida</taxon>
        <taxon>Asparagales</taxon>
        <taxon>Orchidaceae</taxon>
        <taxon>Vanilloideae</taxon>
        <taxon>Vanilleae</taxon>
        <taxon>Vanilla</taxon>
    </lineage>
</organism>
<keyword evidence="6" id="KW-0804">Transcription</keyword>
<evidence type="ECO:0000256" key="9">
    <source>
        <dbReference type="RuleBase" id="RU000682"/>
    </source>
</evidence>
<dbReference type="Pfam" id="PF00046">
    <property type="entry name" value="Homeodomain"/>
    <property type="match status" value="1"/>
</dbReference>
<feature type="DNA-binding region" description="Homeobox" evidence="8">
    <location>
        <begin position="103"/>
        <end position="162"/>
    </location>
</feature>
<keyword evidence="5 8" id="KW-0371">Homeobox</keyword>